<comment type="caution">
    <text evidence="1">The sequence shown here is derived from an EMBL/GenBank/DDBJ whole genome shotgun (WGS) entry which is preliminary data.</text>
</comment>
<name>J9B2C2_WUCBA</name>
<dbReference type="Proteomes" id="UP000004810">
    <property type="component" value="Unassembled WGS sequence"/>
</dbReference>
<organism evidence="1 2">
    <name type="scientific">Wuchereria bancrofti</name>
    <dbReference type="NCBI Taxonomy" id="6293"/>
    <lineage>
        <taxon>Eukaryota</taxon>
        <taxon>Metazoa</taxon>
        <taxon>Ecdysozoa</taxon>
        <taxon>Nematoda</taxon>
        <taxon>Chromadorea</taxon>
        <taxon>Rhabditida</taxon>
        <taxon>Spirurina</taxon>
        <taxon>Spiruromorpha</taxon>
        <taxon>Filarioidea</taxon>
        <taxon>Onchocercidae</taxon>
        <taxon>Wuchereria</taxon>
    </lineage>
</organism>
<sequence length="126" mass="13667">MRQLLAVEFAFVAYFQVSRGDVGHASTGVSSSTAKVVRECSMRGVCGHRGAMHQTCPYHGPPLRISVEKHRQTLASLCPHLFQGKSHDQVGSDGTGLLSRLAEHPLQCLLFGVKTGAAKENTYLFV</sequence>
<evidence type="ECO:0000313" key="2">
    <source>
        <dbReference type="Proteomes" id="UP000004810"/>
    </source>
</evidence>
<gene>
    <name evidence="1" type="ORF">WUBG_08032</name>
</gene>
<reference evidence="2" key="1">
    <citation type="submission" date="2012-08" db="EMBL/GenBank/DDBJ databases">
        <title>The Genome Sequence of Wuchereria bancrofti.</title>
        <authorList>
            <person name="Nutman T.B."/>
            <person name="Fink D.L."/>
            <person name="Russ C."/>
            <person name="Young S."/>
            <person name="Zeng Q."/>
            <person name="Koehrsen M."/>
            <person name="Alvarado L."/>
            <person name="Berlin A."/>
            <person name="Chapman S.B."/>
            <person name="Chen Z."/>
            <person name="Freedman E."/>
            <person name="Gellesch M."/>
            <person name="Goldberg J."/>
            <person name="Griggs A."/>
            <person name="Gujja S."/>
            <person name="Heilman E.R."/>
            <person name="Heiman D."/>
            <person name="Hepburn T."/>
            <person name="Howarth C."/>
            <person name="Jen D."/>
            <person name="Larson L."/>
            <person name="Lewis B."/>
            <person name="Mehta T."/>
            <person name="Park D."/>
            <person name="Pearson M."/>
            <person name="Roberts A."/>
            <person name="Saif S."/>
            <person name="Shea T."/>
            <person name="Shenoy N."/>
            <person name="Sisk P."/>
            <person name="Stolte C."/>
            <person name="Sykes S."/>
            <person name="Walk T."/>
            <person name="White J."/>
            <person name="Yandava C."/>
            <person name="Haas B."/>
            <person name="Henn M.R."/>
            <person name="Nusbaum C."/>
            <person name="Birren B."/>
        </authorList>
    </citation>
    <scope>NUCLEOTIDE SEQUENCE [LARGE SCALE GENOMIC DNA]</scope>
    <source>
        <strain evidence="2">NA</strain>
    </source>
</reference>
<protein>
    <submittedName>
        <fullName evidence="1">Uncharacterized protein</fullName>
    </submittedName>
</protein>
<dbReference type="AlphaFoldDB" id="J9B2C2"/>
<proteinExistence type="predicted"/>
<dbReference type="EMBL" id="ADBV01003959">
    <property type="protein sequence ID" value="EJW81060.1"/>
    <property type="molecule type" value="Genomic_DNA"/>
</dbReference>
<evidence type="ECO:0000313" key="1">
    <source>
        <dbReference type="EMBL" id="EJW81060.1"/>
    </source>
</evidence>
<accession>J9B2C2</accession>